<evidence type="ECO:0000256" key="2">
    <source>
        <dbReference type="ARBA" id="ARBA00022837"/>
    </source>
</evidence>
<evidence type="ECO:0000256" key="1">
    <source>
        <dbReference type="ARBA" id="ARBA00022737"/>
    </source>
</evidence>
<dbReference type="SMART" id="SM00054">
    <property type="entry name" value="EFh"/>
    <property type="match status" value="1"/>
</dbReference>
<dbReference type="EMBL" id="JACVVK020000232">
    <property type="protein sequence ID" value="KAK7483137.1"/>
    <property type="molecule type" value="Genomic_DNA"/>
</dbReference>
<dbReference type="PROSITE" id="PS00018">
    <property type="entry name" value="EF_HAND_1"/>
    <property type="match status" value="1"/>
</dbReference>
<protein>
    <recommendedName>
        <fullName evidence="3">EF-hand domain-containing protein</fullName>
    </recommendedName>
</protein>
<dbReference type="InterPro" id="IPR002048">
    <property type="entry name" value="EF_hand_dom"/>
</dbReference>
<dbReference type="PANTHER" id="PTHR23050">
    <property type="entry name" value="CALCIUM BINDING PROTEIN"/>
    <property type="match status" value="1"/>
</dbReference>
<dbReference type="InterPro" id="IPR018247">
    <property type="entry name" value="EF_Hand_1_Ca_BS"/>
</dbReference>
<dbReference type="AlphaFoldDB" id="A0ABD0K7V7"/>
<dbReference type="Gene3D" id="1.10.238.10">
    <property type="entry name" value="EF-hand"/>
    <property type="match status" value="1"/>
</dbReference>
<keyword evidence="5" id="KW-1185">Reference proteome</keyword>
<dbReference type="PROSITE" id="PS50222">
    <property type="entry name" value="EF_HAND_2"/>
    <property type="match status" value="1"/>
</dbReference>
<comment type="caution">
    <text evidence="4">The sequence shown here is derived from an EMBL/GenBank/DDBJ whole genome shotgun (WGS) entry which is preliminary data.</text>
</comment>
<keyword evidence="2" id="KW-0106">Calcium</keyword>
<evidence type="ECO:0000313" key="4">
    <source>
        <dbReference type="EMBL" id="KAK7483137.1"/>
    </source>
</evidence>
<reference evidence="4 5" key="1">
    <citation type="journal article" date="2023" name="Sci. Data">
        <title>Genome assembly of the Korean intertidal mud-creeper Batillaria attramentaria.</title>
        <authorList>
            <person name="Patra A.K."/>
            <person name="Ho P.T."/>
            <person name="Jun S."/>
            <person name="Lee S.J."/>
            <person name="Kim Y."/>
            <person name="Won Y.J."/>
        </authorList>
    </citation>
    <scope>NUCLEOTIDE SEQUENCE [LARGE SCALE GENOMIC DNA]</scope>
    <source>
        <strain evidence="4">Wonlab-2016</strain>
    </source>
</reference>
<feature type="domain" description="EF-hand" evidence="3">
    <location>
        <begin position="66"/>
        <end position="101"/>
    </location>
</feature>
<organism evidence="4 5">
    <name type="scientific">Batillaria attramentaria</name>
    <dbReference type="NCBI Taxonomy" id="370345"/>
    <lineage>
        <taxon>Eukaryota</taxon>
        <taxon>Metazoa</taxon>
        <taxon>Spiralia</taxon>
        <taxon>Lophotrochozoa</taxon>
        <taxon>Mollusca</taxon>
        <taxon>Gastropoda</taxon>
        <taxon>Caenogastropoda</taxon>
        <taxon>Sorbeoconcha</taxon>
        <taxon>Cerithioidea</taxon>
        <taxon>Batillariidae</taxon>
        <taxon>Batillaria</taxon>
    </lineage>
</organism>
<name>A0ABD0K7V7_9CAEN</name>
<gene>
    <name evidence="4" type="ORF">BaRGS_00025633</name>
</gene>
<evidence type="ECO:0000313" key="5">
    <source>
        <dbReference type="Proteomes" id="UP001519460"/>
    </source>
</evidence>
<accession>A0ABD0K7V7</accession>
<dbReference type="SUPFAM" id="SSF47473">
    <property type="entry name" value="EF-hand"/>
    <property type="match status" value="1"/>
</dbReference>
<proteinExistence type="predicted"/>
<dbReference type="InterPro" id="IPR011992">
    <property type="entry name" value="EF-hand-dom_pair"/>
</dbReference>
<dbReference type="Proteomes" id="UP001519460">
    <property type="component" value="Unassembled WGS sequence"/>
</dbReference>
<dbReference type="InterPro" id="IPR050145">
    <property type="entry name" value="Centrin_CML-like"/>
</dbReference>
<dbReference type="Pfam" id="PF00036">
    <property type="entry name" value="EF-hand_1"/>
    <property type="match status" value="1"/>
</dbReference>
<evidence type="ECO:0000259" key="3">
    <source>
        <dbReference type="PROSITE" id="PS50222"/>
    </source>
</evidence>
<keyword evidence="1" id="KW-0677">Repeat</keyword>
<sequence length="104" mass="11995">MACCVLFALRISRMIKTAPWVDIHAQVSIQSRVTGRENLHNGMSSGQIEFPEFVEMMRDRFGALEYREMCIKDAFQTLDKDKNGYITYDELRAAMLEKGEPLDD</sequence>